<proteinExistence type="predicted"/>
<evidence type="ECO:0000313" key="1">
    <source>
        <dbReference type="EMBL" id="SEM14580.1"/>
    </source>
</evidence>
<dbReference type="EMBL" id="FOBV01000001">
    <property type="protein sequence ID" value="SEM14580.1"/>
    <property type="molecule type" value="Genomic_DNA"/>
</dbReference>
<dbReference type="AlphaFoldDB" id="A0A1H7VZF4"/>
<name>A0A1H7VZF4_9FLAO</name>
<organism evidence="1 2">
    <name type="scientific">Chryseobacterium taichungense</name>
    <dbReference type="NCBI Taxonomy" id="295069"/>
    <lineage>
        <taxon>Bacteria</taxon>
        <taxon>Pseudomonadati</taxon>
        <taxon>Bacteroidota</taxon>
        <taxon>Flavobacteriia</taxon>
        <taxon>Flavobacteriales</taxon>
        <taxon>Weeksellaceae</taxon>
        <taxon>Chryseobacterium group</taxon>
        <taxon>Chryseobacterium</taxon>
    </lineage>
</organism>
<accession>A0A1H7VZF4</accession>
<protein>
    <submittedName>
        <fullName evidence="1">Uncharacterized protein</fullName>
    </submittedName>
</protein>
<dbReference type="Proteomes" id="UP000199450">
    <property type="component" value="Unassembled WGS sequence"/>
</dbReference>
<dbReference type="STRING" id="295069.SAMN05421856_101379"/>
<dbReference type="RefSeq" id="WP_089998139.1">
    <property type="nucleotide sequence ID" value="NZ_FOBV01000001.1"/>
</dbReference>
<reference evidence="2" key="1">
    <citation type="submission" date="2016-10" db="EMBL/GenBank/DDBJ databases">
        <authorList>
            <person name="Varghese N."/>
            <person name="Submissions S."/>
        </authorList>
    </citation>
    <scope>NUCLEOTIDE SEQUENCE [LARGE SCALE GENOMIC DNA]</scope>
    <source>
        <strain evidence="2">DSM 17453</strain>
    </source>
</reference>
<sequence length="113" mass="13288">MENKEKVIEKALKILDQLKFQYGNSEEDLEFMKKTLHYENVKMYDGKVWESYTFVIFHNVFDLPAIYHCIVNAETLQLKGIQEDLGVQEIIYDKEGKAIGTKFISPSFPYDKQ</sequence>
<dbReference type="OrthoDB" id="1261407at2"/>
<gene>
    <name evidence="1" type="ORF">SAMN05421856_101379</name>
</gene>
<keyword evidence="2" id="KW-1185">Reference proteome</keyword>
<evidence type="ECO:0000313" key="2">
    <source>
        <dbReference type="Proteomes" id="UP000199450"/>
    </source>
</evidence>